<evidence type="ECO:0008006" key="3">
    <source>
        <dbReference type="Google" id="ProtNLM"/>
    </source>
</evidence>
<proteinExistence type="predicted"/>
<sequence length="125" mass="14408">MALLVHSIAALSPFFSAAGWLTPLFWPLVVISLKQFHSRLVSRQSADVQGLRWFQGEWKLMLPDGHWVESQLVGERLVTPFLTVLRFTCSTSSIDKPKRLAVVLFRDAVPEEPYRQLRVLIRLRH</sequence>
<reference evidence="1 2" key="1">
    <citation type="submission" date="2017-03" db="EMBL/GenBank/DDBJ databases">
        <authorList>
            <person name="Afonso C.L."/>
            <person name="Miller P.J."/>
            <person name="Scott M.A."/>
            <person name="Spackman E."/>
            <person name="Goraichik I."/>
            <person name="Dimitrov K.M."/>
            <person name="Suarez D.L."/>
            <person name="Swayne D.E."/>
        </authorList>
    </citation>
    <scope>NUCLEOTIDE SEQUENCE [LARGE SCALE GENOMIC DNA]</scope>
    <source>
        <strain evidence="1">SB41UT1</strain>
    </source>
</reference>
<keyword evidence="2" id="KW-1185">Reference proteome</keyword>
<protein>
    <recommendedName>
        <fullName evidence="3">Toxin CptA</fullName>
    </recommendedName>
</protein>
<dbReference type="AlphaFoldDB" id="A0A1X7AQC0"/>
<dbReference type="Proteomes" id="UP000196573">
    <property type="component" value="Unassembled WGS sequence"/>
</dbReference>
<organism evidence="1 2">
    <name type="scientific">Parendozoicomonas haliclonae</name>
    <dbReference type="NCBI Taxonomy" id="1960125"/>
    <lineage>
        <taxon>Bacteria</taxon>
        <taxon>Pseudomonadati</taxon>
        <taxon>Pseudomonadota</taxon>
        <taxon>Gammaproteobacteria</taxon>
        <taxon>Oceanospirillales</taxon>
        <taxon>Endozoicomonadaceae</taxon>
        <taxon>Parendozoicomonas</taxon>
    </lineage>
</organism>
<dbReference type="EMBL" id="FWPT01000012">
    <property type="protein sequence ID" value="SMA50445.1"/>
    <property type="molecule type" value="Genomic_DNA"/>
</dbReference>
<dbReference type="InterPro" id="IPR009883">
    <property type="entry name" value="YgfX"/>
</dbReference>
<accession>A0A1X7AQC0</accession>
<evidence type="ECO:0000313" key="2">
    <source>
        <dbReference type="Proteomes" id="UP000196573"/>
    </source>
</evidence>
<dbReference type="Pfam" id="PF07254">
    <property type="entry name" value="Cpta_toxin"/>
    <property type="match status" value="1"/>
</dbReference>
<name>A0A1X7AQC0_9GAMM</name>
<evidence type="ECO:0000313" key="1">
    <source>
        <dbReference type="EMBL" id="SMA50445.1"/>
    </source>
</evidence>
<gene>
    <name evidence="1" type="ORF">EHSB41UT_04243</name>
</gene>